<name>A0A5D4M8V2_9BACI</name>
<evidence type="ECO:0000256" key="1">
    <source>
        <dbReference type="ARBA" id="ARBA00008520"/>
    </source>
</evidence>
<keyword evidence="2" id="KW-0813">Transport</keyword>
<evidence type="ECO:0000313" key="6">
    <source>
        <dbReference type="Proteomes" id="UP000325182"/>
    </source>
</evidence>
<evidence type="ECO:0000256" key="4">
    <source>
        <dbReference type="SAM" id="SignalP"/>
    </source>
</evidence>
<gene>
    <name evidence="5" type="ORF">FZC84_17345</name>
</gene>
<dbReference type="Gene3D" id="3.40.190.10">
    <property type="entry name" value="Periplasmic binding protein-like II"/>
    <property type="match status" value="2"/>
</dbReference>
<dbReference type="AlphaFoldDB" id="A0A5D4M8V2"/>
<dbReference type="SUPFAM" id="SSF53850">
    <property type="entry name" value="Periplasmic binding protein-like II"/>
    <property type="match status" value="1"/>
</dbReference>
<dbReference type="InterPro" id="IPR006059">
    <property type="entry name" value="SBP"/>
</dbReference>
<evidence type="ECO:0000256" key="2">
    <source>
        <dbReference type="ARBA" id="ARBA00022448"/>
    </source>
</evidence>
<dbReference type="Pfam" id="PF13416">
    <property type="entry name" value="SBP_bac_8"/>
    <property type="match status" value="1"/>
</dbReference>
<keyword evidence="3 4" id="KW-0732">Signal</keyword>
<dbReference type="PANTHER" id="PTHR30061:SF50">
    <property type="entry name" value="MALTOSE_MALTODEXTRIN-BINDING PERIPLASMIC PROTEIN"/>
    <property type="match status" value="1"/>
</dbReference>
<dbReference type="GO" id="GO:0055052">
    <property type="term" value="C:ATP-binding cassette (ABC) transporter complex, substrate-binding subunit-containing"/>
    <property type="evidence" value="ECO:0007669"/>
    <property type="project" value="TreeGrafter"/>
</dbReference>
<dbReference type="PANTHER" id="PTHR30061">
    <property type="entry name" value="MALTOSE-BINDING PERIPLASMIC PROTEIN"/>
    <property type="match status" value="1"/>
</dbReference>
<sequence>MNSKKGTPSMKRSLLPLVMLVLTMQGCMNQNIIEENEPVQMDTGNAKEQIEIWHTYSDEETRIFEQEVIPLFEKENPEIDVKPVRQPHNEQLMSALISRASVNRTPDIIRMDITWLPKFADLELLYPVSEFDDFEEVKERFYFPPLESNRYGDDYYGLPLNTNTKAAIFNKDTVEELELGQLPRTMDNLLKIVEENQLKIAMNDVSPWSSLPYFYGLGGKLLSPQYTQAAGYLDSRESIEAVERLVQLYENGNFPPEILKGYPQTWEKIRTGEYFMIDEGPWFYSVHSLLDIEVLKRQTVSAPFPSNEVFTSVLGGENAVITKGSEHREASWTFIKWLTTETPQKLLLTAGVLPTNTEVEMASIVEQYPYYESYIESINRTFLRPPVPQWSEINSIYTEYFRLMFSGELSAEEGLKKAAEEIDELLIYREDEEE</sequence>
<dbReference type="Proteomes" id="UP000325182">
    <property type="component" value="Unassembled WGS sequence"/>
</dbReference>
<dbReference type="GO" id="GO:1901982">
    <property type="term" value="F:maltose binding"/>
    <property type="evidence" value="ECO:0007669"/>
    <property type="project" value="TreeGrafter"/>
</dbReference>
<reference evidence="5 6" key="1">
    <citation type="submission" date="2019-08" db="EMBL/GenBank/DDBJ databases">
        <title>Bacillus genomes from the desert of Cuatro Cienegas, Coahuila.</title>
        <authorList>
            <person name="Olmedo-Alvarez G."/>
        </authorList>
    </citation>
    <scope>NUCLEOTIDE SEQUENCE [LARGE SCALE GENOMIC DNA]</scope>
    <source>
        <strain evidence="5 6">CH128b_4D</strain>
    </source>
</reference>
<dbReference type="GO" id="GO:0015768">
    <property type="term" value="P:maltose transport"/>
    <property type="evidence" value="ECO:0007669"/>
    <property type="project" value="TreeGrafter"/>
</dbReference>
<evidence type="ECO:0000313" key="5">
    <source>
        <dbReference type="EMBL" id="TYR97783.1"/>
    </source>
</evidence>
<comment type="caution">
    <text evidence="5">The sequence shown here is derived from an EMBL/GenBank/DDBJ whole genome shotgun (WGS) entry which is preliminary data.</text>
</comment>
<organism evidence="5 6">
    <name type="scientific">Rossellomorea vietnamensis</name>
    <dbReference type="NCBI Taxonomy" id="218284"/>
    <lineage>
        <taxon>Bacteria</taxon>
        <taxon>Bacillati</taxon>
        <taxon>Bacillota</taxon>
        <taxon>Bacilli</taxon>
        <taxon>Bacillales</taxon>
        <taxon>Bacillaceae</taxon>
        <taxon>Rossellomorea</taxon>
    </lineage>
</organism>
<dbReference type="EMBL" id="VTEG01000016">
    <property type="protein sequence ID" value="TYR97783.1"/>
    <property type="molecule type" value="Genomic_DNA"/>
</dbReference>
<comment type="similarity">
    <text evidence="1">Belongs to the bacterial solute-binding protein 1 family.</text>
</comment>
<evidence type="ECO:0000256" key="3">
    <source>
        <dbReference type="ARBA" id="ARBA00022729"/>
    </source>
</evidence>
<protein>
    <submittedName>
        <fullName evidence="5">Extracellular solute-binding protein</fullName>
    </submittedName>
</protein>
<dbReference type="GO" id="GO:0042956">
    <property type="term" value="P:maltodextrin transmembrane transport"/>
    <property type="evidence" value="ECO:0007669"/>
    <property type="project" value="TreeGrafter"/>
</dbReference>
<accession>A0A5D4M8V2</accession>
<feature type="chain" id="PRO_5038830791" evidence="4">
    <location>
        <begin position="30"/>
        <end position="434"/>
    </location>
</feature>
<proteinExistence type="inferred from homology"/>
<dbReference type="PROSITE" id="PS51257">
    <property type="entry name" value="PROKAR_LIPOPROTEIN"/>
    <property type="match status" value="1"/>
</dbReference>
<feature type="signal peptide" evidence="4">
    <location>
        <begin position="1"/>
        <end position="29"/>
    </location>
</feature>